<dbReference type="NCBIfam" id="TIGR03804">
    <property type="entry name" value="para_beta_helix"/>
    <property type="match status" value="1"/>
</dbReference>
<dbReference type="InterPro" id="IPR022441">
    <property type="entry name" value="Para_beta_helix_rpt-2"/>
</dbReference>
<feature type="region of interest" description="Disordered" evidence="1">
    <location>
        <begin position="479"/>
        <end position="559"/>
    </location>
</feature>
<feature type="transmembrane region" description="Helical" evidence="2">
    <location>
        <begin position="21"/>
        <end position="43"/>
    </location>
</feature>
<gene>
    <name evidence="4" type="ORF">MettiDRAFT_0584</name>
</gene>
<dbReference type="InterPro" id="IPR013783">
    <property type="entry name" value="Ig-like_fold"/>
</dbReference>
<dbReference type="InterPro" id="IPR006626">
    <property type="entry name" value="PbH1"/>
</dbReference>
<proteinExistence type="predicted"/>
<dbReference type="Gene3D" id="2.160.20.10">
    <property type="entry name" value="Single-stranded right-handed beta-helix, Pectin lyase-like"/>
    <property type="match status" value="1"/>
</dbReference>
<evidence type="ECO:0000259" key="3">
    <source>
        <dbReference type="Pfam" id="PF05048"/>
    </source>
</evidence>
<dbReference type="InterPro" id="IPR007742">
    <property type="entry name" value="NosD_dom"/>
</dbReference>
<dbReference type="AlphaFoldDB" id="W9DUS9"/>
<dbReference type="SMART" id="SM00710">
    <property type="entry name" value="PbH1"/>
    <property type="match status" value="5"/>
</dbReference>
<comment type="caution">
    <text evidence="4">The sequence shown here is derived from an EMBL/GenBank/DDBJ whole genome shotgun (WGS) entry which is preliminary data.</text>
</comment>
<sequence>MVVYNKQQKTNTLCNNLQKSVATLFIFGIFMAVFVSSASAATLTVGPGETYTSISSAVTAVSSGDTILVKPGIYSEIVDLQYKTDVIIMSESANQVDTMVAGFDANYARNVTITGFNINGTLLGGSYGIYSYEGRNLTIEKNTISGYLTGNGIIIKNANYNLFADNTITNNKYGVYIDSSYYGTSSYNTITGNNISFNTDYGIVFNDMYISNNLFYNNYLMNRYNHFSASAVSIWNTTRSPGVNIIGGSYMGGNYWGRPDGTGFSQTHIDADADGICDEAYVYGADVDYFPLGGFAPIGDVSGLDESAVGTEWIVWNWTNPSDSMFNHSMVYLDGVFLTNTSEESFNATGLSDSTKYEIGIKTVDVLGNVKPIWVNDTATTLDGTAPASVIGLNESETGYTWINWSWTNPADLDFNHSIVYIDGTISGITSTESFNATGLVQDTVYEIVIMTVDTSGNINSTSVKDTAKTDLQIVTPVTTSTGSSSKKSSGGSTGTSLRIISPEETSEDETVDKQNAGVADLEETPLQSTPEEPSDVGNEGAETGSTAGSLVEKTESNSTPGFSILVGMVCMLSIVLIHRRKD</sequence>
<feature type="compositionally biased region" description="Low complexity" evidence="1">
    <location>
        <begin position="479"/>
        <end position="497"/>
    </location>
</feature>
<evidence type="ECO:0000313" key="5">
    <source>
        <dbReference type="Proteomes" id="UP000019483"/>
    </source>
</evidence>
<dbReference type="Pfam" id="PF05048">
    <property type="entry name" value="NosD"/>
    <property type="match status" value="1"/>
</dbReference>
<keyword evidence="2" id="KW-1133">Transmembrane helix</keyword>
<protein>
    <submittedName>
        <fullName evidence="4">Parallel beta-helix repeat (Two copies)</fullName>
    </submittedName>
</protein>
<dbReference type="SUPFAM" id="SSF51126">
    <property type="entry name" value="Pectin lyase-like"/>
    <property type="match status" value="1"/>
</dbReference>
<evidence type="ECO:0000313" key="4">
    <source>
        <dbReference type="EMBL" id="ETA67171.1"/>
    </source>
</evidence>
<dbReference type="SUPFAM" id="SSF49265">
    <property type="entry name" value="Fibronectin type III"/>
    <property type="match status" value="1"/>
</dbReference>
<dbReference type="InterPro" id="IPR036116">
    <property type="entry name" value="FN3_sf"/>
</dbReference>
<keyword evidence="5" id="KW-1185">Reference proteome</keyword>
<reference evidence="4 5" key="1">
    <citation type="submission" date="2013-08" db="EMBL/GenBank/DDBJ databases">
        <authorList>
            <consortium name="DOE Joint Genome Institute"/>
            <person name="Eisen J."/>
            <person name="Huntemann M."/>
            <person name="Han J."/>
            <person name="Chen A."/>
            <person name="Kyrpides N."/>
            <person name="Mavromatis K."/>
            <person name="Markowitz V."/>
            <person name="Palaniappan K."/>
            <person name="Ivanova N."/>
            <person name="Schaumberg A."/>
            <person name="Pati A."/>
            <person name="Liolios K."/>
            <person name="Nordberg H.P."/>
            <person name="Cantor M.N."/>
            <person name="Hua S.X."/>
            <person name="Woyke T."/>
        </authorList>
    </citation>
    <scope>NUCLEOTIDE SEQUENCE [LARGE SCALE GENOMIC DNA]</scope>
    <source>
        <strain evidence="4 5">DSM 2278</strain>
    </source>
</reference>
<keyword evidence="2" id="KW-0472">Membrane</keyword>
<dbReference type="Proteomes" id="UP000019483">
    <property type="component" value="Unassembled WGS sequence"/>
</dbReference>
<dbReference type="Gene3D" id="2.60.40.10">
    <property type="entry name" value="Immunoglobulins"/>
    <property type="match status" value="2"/>
</dbReference>
<feature type="transmembrane region" description="Helical" evidence="2">
    <location>
        <begin position="560"/>
        <end position="578"/>
    </location>
</feature>
<dbReference type="EMBL" id="AZAJ01000001">
    <property type="protein sequence ID" value="ETA67171.1"/>
    <property type="molecule type" value="Genomic_DNA"/>
</dbReference>
<evidence type="ECO:0000256" key="1">
    <source>
        <dbReference type="SAM" id="MobiDB-lite"/>
    </source>
</evidence>
<organism evidence="4 5">
    <name type="scientific">Methanolobus tindarius DSM 2278</name>
    <dbReference type="NCBI Taxonomy" id="1090322"/>
    <lineage>
        <taxon>Archaea</taxon>
        <taxon>Methanobacteriati</taxon>
        <taxon>Methanobacteriota</taxon>
        <taxon>Stenosarchaea group</taxon>
        <taxon>Methanomicrobia</taxon>
        <taxon>Methanosarcinales</taxon>
        <taxon>Methanosarcinaceae</taxon>
        <taxon>Methanolobus</taxon>
    </lineage>
</organism>
<accession>W9DUS9</accession>
<evidence type="ECO:0000256" key="2">
    <source>
        <dbReference type="SAM" id="Phobius"/>
    </source>
</evidence>
<dbReference type="InterPro" id="IPR011050">
    <property type="entry name" value="Pectin_lyase_fold/virulence"/>
</dbReference>
<dbReference type="STRING" id="1090322.MettiDRAFT_0584"/>
<feature type="domain" description="Periplasmic copper-binding protein NosD beta helix" evidence="3">
    <location>
        <begin position="98"/>
        <end position="261"/>
    </location>
</feature>
<name>W9DUS9_METTI</name>
<keyword evidence="2" id="KW-0812">Transmembrane</keyword>
<dbReference type="InterPro" id="IPR012334">
    <property type="entry name" value="Pectin_lyas_fold"/>
</dbReference>